<gene>
    <name evidence="1" type="ORF">F2Q70_00013782</name>
</gene>
<organism evidence="1">
    <name type="scientific">Brassica cretica</name>
    <name type="common">Mustard</name>
    <dbReference type="NCBI Taxonomy" id="69181"/>
    <lineage>
        <taxon>Eukaryota</taxon>
        <taxon>Viridiplantae</taxon>
        <taxon>Streptophyta</taxon>
        <taxon>Embryophyta</taxon>
        <taxon>Tracheophyta</taxon>
        <taxon>Spermatophyta</taxon>
        <taxon>Magnoliopsida</taxon>
        <taxon>eudicotyledons</taxon>
        <taxon>Gunneridae</taxon>
        <taxon>Pentapetalae</taxon>
        <taxon>rosids</taxon>
        <taxon>malvids</taxon>
        <taxon>Brassicales</taxon>
        <taxon>Brassicaceae</taxon>
        <taxon>Brassiceae</taxon>
        <taxon>Brassica</taxon>
    </lineage>
</organism>
<reference evidence="1" key="1">
    <citation type="submission" date="2019-12" db="EMBL/GenBank/DDBJ databases">
        <title>Genome sequencing and annotation of Brassica cretica.</title>
        <authorList>
            <person name="Studholme D.J."/>
            <person name="Sarris P.F."/>
        </authorList>
    </citation>
    <scope>NUCLEOTIDE SEQUENCE</scope>
    <source>
        <strain evidence="1">PFS-102/07</strain>
        <tissue evidence="1">Leaf</tissue>
    </source>
</reference>
<protein>
    <submittedName>
        <fullName evidence="1">Uncharacterized protein</fullName>
    </submittedName>
</protein>
<evidence type="ECO:0000313" key="1">
    <source>
        <dbReference type="EMBL" id="KAF2613593.1"/>
    </source>
</evidence>
<proteinExistence type="predicted"/>
<sequence length="64" mass="7079">MPARTLVVGDCGDVFLIVSVVTSLTWCHDINNLMSLFLLRFKNPLLSLAPRRLLYESEVVAGSS</sequence>
<dbReference type="EMBL" id="QGKY02000089">
    <property type="protein sequence ID" value="KAF2613593.1"/>
    <property type="molecule type" value="Genomic_DNA"/>
</dbReference>
<dbReference type="AlphaFoldDB" id="A0A8S9M8S4"/>
<comment type="caution">
    <text evidence="1">The sequence shown here is derived from an EMBL/GenBank/DDBJ whole genome shotgun (WGS) entry which is preliminary data.</text>
</comment>
<accession>A0A8S9M8S4</accession>
<name>A0A8S9M8S4_BRACR</name>